<dbReference type="InterPro" id="IPR021508">
    <property type="entry name" value="Gp17-like"/>
</dbReference>
<reference evidence="1 2" key="1">
    <citation type="submission" date="2020-10" db="EMBL/GenBank/DDBJ databases">
        <title>Genome sequences of Pseudomonas isolates.</title>
        <authorList>
            <person name="Wessels L."/>
            <person name="Reich F."/>
            <person name="Hammerl J."/>
        </authorList>
    </citation>
    <scope>NUCLEOTIDE SEQUENCE [LARGE SCALE GENOMIC DNA]</scope>
    <source>
        <strain evidence="1 2">20-MO00624-0</strain>
    </source>
</reference>
<dbReference type="RefSeq" id="WP_125912909.1">
    <property type="nucleotide sequence ID" value="NZ_FQYS01000009.1"/>
</dbReference>
<evidence type="ECO:0000313" key="1">
    <source>
        <dbReference type="EMBL" id="MBF8642258.1"/>
    </source>
</evidence>
<proteinExistence type="predicted"/>
<sequence>MYPPIFEVAAASAEVKSLLGSNPTRLYPFGSAPQGVAKPYATWQTVGGSPENYLGNRPDIDLFAIQIDVWAEQATSARTVAQALLDVIEPHAYVTAYNGESRDPQTLSYRYSFDVDWHVYR</sequence>
<dbReference type="Proteomes" id="UP000626180">
    <property type="component" value="Unassembled WGS sequence"/>
</dbReference>
<evidence type="ECO:0000313" key="2">
    <source>
        <dbReference type="Proteomes" id="UP000626180"/>
    </source>
</evidence>
<comment type="caution">
    <text evidence="1">The sequence shown here is derived from an EMBL/GenBank/DDBJ whole genome shotgun (WGS) entry which is preliminary data.</text>
</comment>
<dbReference type="EMBL" id="JADMCD010000009">
    <property type="protein sequence ID" value="MBF8642258.1"/>
    <property type="molecule type" value="Genomic_DNA"/>
</dbReference>
<name>A0ABS0FPJ7_PSELU</name>
<keyword evidence="2" id="KW-1185">Reference proteome</keyword>
<dbReference type="Pfam" id="PF11367">
    <property type="entry name" value="Tail_completion_gp17"/>
    <property type="match status" value="1"/>
</dbReference>
<protein>
    <submittedName>
        <fullName evidence="1">DUF3168 domain-containing protein</fullName>
    </submittedName>
</protein>
<accession>A0ABS0FPJ7</accession>
<gene>
    <name evidence="1" type="ORF">IRZ65_16380</name>
</gene>
<organism evidence="1 2">
    <name type="scientific">Pseudomonas luteola</name>
    <dbReference type="NCBI Taxonomy" id="47886"/>
    <lineage>
        <taxon>Bacteria</taxon>
        <taxon>Pseudomonadati</taxon>
        <taxon>Pseudomonadota</taxon>
        <taxon>Gammaproteobacteria</taxon>
        <taxon>Pseudomonadales</taxon>
        <taxon>Pseudomonadaceae</taxon>
        <taxon>Pseudomonas</taxon>
    </lineage>
</organism>